<feature type="coiled-coil region" evidence="1">
    <location>
        <begin position="93"/>
        <end position="128"/>
    </location>
</feature>
<dbReference type="EMBL" id="AGRW01000052">
    <property type="protein sequence ID" value="EIC01056.1"/>
    <property type="molecule type" value="Genomic_DNA"/>
</dbReference>
<protein>
    <recommendedName>
        <fullName evidence="4">FlgN family protein</fullName>
    </recommendedName>
</protein>
<dbReference type="OrthoDB" id="361199at2"/>
<dbReference type="STRING" id="907348.TresaDRAFT_0881"/>
<dbReference type="SUPFAM" id="SSF140566">
    <property type="entry name" value="FlgN-like"/>
    <property type="match status" value="1"/>
</dbReference>
<comment type="caution">
    <text evidence="2">The sequence shown here is derived from an EMBL/GenBank/DDBJ whole genome shotgun (WGS) entry which is preliminary data.</text>
</comment>
<gene>
    <name evidence="2" type="ORF">TresaDRAFT_0881</name>
</gene>
<evidence type="ECO:0000256" key="1">
    <source>
        <dbReference type="SAM" id="Coils"/>
    </source>
</evidence>
<dbReference type="InterPro" id="IPR036679">
    <property type="entry name" value="FlgN-like_sf"/>
</dbReference>
<dbReference type="PATRIC" id="fig|907348.3.peg.2300"/>
<dbReference type="GO" id="GO:0044780">
    <property type="term" value="P:bacterial-type flagellum assembly"/>
    <property type="evidence" value="ECO:0007669"/>
    <property type="project" value="InterPro"/>
</dbReference>
<keyword evidence="3" id="KW-1185">Reference proteome</keyword>
<proteinExistence type="predicted"/>
<organism evidence="2 3">
    <name type="scientific">Treponema saccharophilum DSM 2985</name>
    <dbReference type="NCBI Taxonomy" id="907348"/>
    <lineage>
        <taxon>Bacteria</taxon>
        <taxon>Pseudomonadati</taxon>
        <taxon>Spirochaetota</taxon>
        <taxon>Spirochaetia</taxon>
        <taxon>Spirochaetales</taxon>
        <taxon>Treponemataceae</taxon>
        <taxon>Treponema</taxon>
    </lineage>
</organism>
<dbReference type="AlphaFoldDB" id="H7EMZ2"/>
<reference evidence="2 3" key="1">
    <citation type="submission" date="2011-09" db="EMBL/GenBank/DDBJ databases">
        <title>The draft genome of Treponema saccharophilum DSM 2985.</title>
        <authorList>
            <consortium name="US DOE Joint Genome Institute (JGI-PGF)"/>
            <person name="Lucas S."/>
            <person name="Copeland A."/>
            <person name="Lapidus A."/>
            <person name="Glavina del Rio T."/>
            <person name="Dalin E."/>
            <person name="Tice H."/>
            <person name="Bruce D."/>
            <person name="Goodwin L."/>
            <person name="Pitluck S."/>
            <person name="Peters L."/>
            <person name="Kyrpides N."/>
            <person name="Mavromatis K."/>
            <person name="Ivanova N."/>
            <person name="Markowitz V."/>
            <person name="Cheng J.-F."/>
            <person name="Hugenholtz P."/>
            <person name="Woyke T."/>
            <person name="Wu D."/>
            <person name="Gronow S."/>
            <person name="Wellnitz S."/>
            <person name="Brambilla E."/>
            <person name="Klenk H.-P."/>
            <person name="Eisen J.A."/>
        </authorList>
    </citation>
    <scope>NUCLEOTIDE SEQUENCE [LARGE SCALE GENOMIC DNA]</scope>
    <source>
        <strain evidence="2 3">DSM 2985</strain>
    </source>
</reference>
<dbReference type="RefSeq" id="WP_002705795.1">
    <property type="nucleotide sequence ID" value="NZ_AGRW01000052.1"/>
</dbReference>
<dbReference type="eggNOG" id="ENOG50343Q9">
    <property type="taxonomic scope" value="Bacteria"/>
</dbReference>
<evidence type="ECO:0000313" key="2">
    <source>
        <dbReference type="EMBL" id="EIC01056.1"/>
    </source>
</evidence>
<dbReference type="Proteomes" id="UP000003571">
    <property type="component" value="Unassembled WGS sequence"/>
</dbReference>
<evidence type="ECO:0000313" key="3">
    <source>
        <dbReference type="Proteomes" id="UP000003571"/>
    </source>
</evidence>
<sequence length="158" mass="18262">MKKEDLTQEELEERIAILKRFRTLLEQQREKFQEYLIVLEKQHERIEADDTDSLEAHTALENQIVSNIRSLQKVIVPMQALYETKSGAGDSSIAQIQNDLDNLQQKVLLQNERNRQLLQSRMTELKSQINAFASSNPYRGLRSVYAERPTGSMISIEG</sequence>
<accession>H7EMZ2</accession>
<evidence type="ECO:0008006" key="4">
    <source>
        <dbReference type="Google" id="ProtNLM"/>
    </source>
</evidence>
<keyword evidence="1" id="KW-0175">Coiled coil</keyword>
<name>H7EMZ2_9SPIR</name>